<dbReference type="AlphaFoldDB" id="A0A6B8VPX3"/>
<evidence type="ECO:0000256" key="6">
    <source>
        <dbReference type="SAM" id="MobiDB-lite"/>
    </source>
</evidence>
<gene>
    <name evidence="5 10" type="primary">recX</name>
    <name evidence="10" type="ORF">COCCU_08540</name>
</gene>
<dbReference type="HAMAP" id="MF_01114">
    <property type="entry name" value="RecX"/>
    <property type="match status" value="1"/>
</dbReference>
<evidence type="ECO:0000259" key="7">
    <source>
        <dbReference type="Pfam" id="PF02631"/>
    </source>
</evidence>
<evidence type="ECO:0000259" key="9">
    <source>
        <dbReference type="Pfam" id="PF21982"/>
    </source>
</evidence>
<evidence type="ECO:0000256" key="4">
    <source>
        <dbReference type="ARBA" id="ARBA00022490"/>
    </source>
</evidence>
<evidence type="ECO:0000256" key="2">
    <source>
        <dbReference type="ARBA" id="ARBA00009695"/>
    </source>
</evidence>
<dbReference type="PANTHER" id="PTHR33602:SF1">
    <property type="entry name" value="REGULATORY PROTEIN RECX FAMILY PROTEIN"/>
    <property type="match status" value="1"/>
</dbReference>
<dbReference type="Proteomes" id="UP000424462">
    <property type="component" value="Chromosome"/>
</dbReference>
<dbReference type="GO" id="GO:0006282">
    <property type="term" value="P:regulation of DNA repair"/>
    <property type="evidence" value="ECO:0007669"/>
    <property type="project" value="UniProtKB-UniRule"/>
</dbReference>
<proteinExistence type="inferred from homology"/>
<dbReference type="InterPro" id="IPR036388">
    <property type="entry name" value="WH-like_DNA-bd_sf"/>
</dbReference>
<accession>A0A6B8VPX3</accession>
<dbReference type="InterPro" id="IPR053926">
    <property type="entry name" value="RecX_HTH_1st"/>
</dbReference>
<evidence type="ECO:0000313" key="10">
    <source>
        <dbReference type="EMBL" id="QGU07632.1"/>
    </source>
</evidence>
<protein>
    <recommendedName>
        <fullName evidence="3 5">Regulatory protein RecX</fullName>
    </recommendedName>
</protein>
<sequence length="209" mass="23937">MGYEANSADSSRNARSVDPEKLTKLRRALEAYEAGQGPKLFDHQAEEAKAAVRKRALGLLDHRARSRRELKERLTDAEFEPAIIEDVLDDLQEAKLIDDQDFANEWVRQRHQRRGKSIRALDRELSQKGIDQNARDRALEQIGTEDEAAMARQLAEKKARSIKEIPADRSEHDKQLRRVAGVLARRGFPGPMSLQISREVLAERHRELE</sequence>
<keyword evidence="11" id="KW-1185">Reference proteome</keyword>
<organism evidence="10 11">
    <name type="scientific">Corynebacterium occultum</name>
    <dbReference type="NCBI Taxonomy" id="2675219"/>
    <lineage>
        <taxon>Bacteria</taxon>
        <taxon>Bacillati</taxon>
        <taxon>Actinomycetota</taxon>
        <taxon>Actinomycetes</taxon>
        <taxon>Mycobacteriales</taxon>
        <taxon>Corynebacteriaceae</taxon>
        <taxon>Corynebacterium</taxon>
    </lineage>
</organism>
<feature type="region of interest" description="Disordered" evidence="6">
    <location>
        <begin position="1"/>
        <end position="20"/>
    </location>
</feature>
<evidence type="ECO:0000259" key="8">
    <source>
        <dbReference type="Pfam" id="PF21981"/>
    </source>
</evidence>
<reference evidence="10 11" key="1">
    <citation type="submission" date="2019-11" db="EMBL/GenBank/DDBJ databases">
        <title>Complete genome sequence of Corynebacterium kalinowskii 1959, a novel Corynebacterium species isolated from soil of a small paddock in Vilsendorf, Germany.</title>
        <authorList>
            <person name="Schaffert L."/>
            <person name="Ruwe M."/>
            <person name="Milse J."/>
            <person name="Hanuschka K."/>
            <person name="Ortseifen V."/>
            <person name="Droste J."/>
            <person name="Brandt D."/>
            <person name="Schlueter L."/>
            <person name="Kutter Y."/>
            <person name="Vinke S."/>
            <person name="Viehoefer P."/>
            <person name="Jacob L."/>
            <person name="Luebke N.-C."/>
            <person name="Schulte-Berndt E."/>
            <person name="Hain C."/>
            <person name="Linder M."/>
            <person name="Schmidt P."/>
            <person name="Wollenschlaeger L."/>
            <person name="Luttermann T."/>
            <person name="Thieme E."/>
            <person name="Hassa J."/>
            <person name="Haak M."/>
            <person name="Wittchen M."/>
            <person name="Mentz A."/>
            <person name="Persicke M."/>
            <person name="Busche T."/>
            <person name="Ruckert C."/>
        </authorList>
    </citation>
    <scope>NUCLEOTIDE SEQUENCE [LARGE SCALE GENOMIC DNA]</scope>
    <source>
        <strain evidence="10 11">2039</strain>
    </source>
</reference>
<comment type="similarity">
    <text evidence="2 5">Belongs to the RecX family.</text>
</comment>
<dbReference type="RefSeq" id="WP_156231101.1">
    <property type="nucleotide sequence ID" value="NZ_CP046455.1"/>
</dbReference>
<evidence type="ECO:0000313" key="11">
    <source>
        <dbReference type="Proteomes" id="UP000424462"/>
    </source>
</evidence>
<feature type="domain" description="RecX second three-helical" evidence="7">
    <location>
        <begin position="98"/>
        <end position="139"/>
    </location>
</feature>
<dbReference type="Pfam" id="PF21982">
    <property type="entry name" value="RecX_HTH1"/>
    <property type="match status" value="1"/>
</dbReference>
<comment type="subcellular location">
    <subcellularLocation>
        <location evidence="1 5">Cytoplasm</location>
    </subcellularLocation>
</comment>
<dbReference type="Pfam" id="PF02631">
    <property type="entry name" value="RecX_HTH2"/>
    <property type="match status" value="1"/>
</dbReference>
<evidence type="ECO:0000256" key="3">
    <source>
        <dbReference type="ARBA" id="ARBA00018111"/>
    </source>
</evidence>
<comment type="function">
    <text evidence="5">Modulates RecA activity.</text>
</comment>
<dbReference type="GO" id="GO:0005737">
    <property type="term" value="C:cytoplasm"/>
    <property type="evidence" value="ECO:0007669"/>
    <property type="project" value="UniProtKB-SubCell"/>
</dbReference>
<dbReference type="InterPro" id="IPR003783">
    <property type="entry name" value="Regulatory_RecX"/>
</dbReference>
<feature type="compositionally biased region" description="Low complexity" evidence="6">
    <location>
        <begin position="1"/>
        <end position="14"/>
    </location>
</feature>
<evidence type="ECO:0000256" key="5">
    <source>
        <dbReference type="HAMAP-Rule" id="MF_01114"/>
    </source>
</evidence>
<dbReference type="InterPro" id="IPR053924">
    <property type="entry name" value="RecX_HTH_2nd"/>
</dbReference>
<dbReference type="Pfam" id="PF21981">
    <property type="entry name" value="RecX_HTH3"/>
    <property type="match status" value="1"/>
</dbReference>
<dbReference type="InterPro" id="IPR053925">
    <property type="entry name" value="RecX_HTH_3rd"/>
</dbReference>
<dbReference type="Gene3D" id="1.10.10.10">
    <property type="entry name" value="Winged helix-like DNA-binding domain superfamily/Winged helix DNA-binding domain"/>
    <property type="match status" value="2"/>
</dbReference>
<dbReference type="NCBIfam" id="NF001059">
    <property type="entry name" value="PRK00117.4-3"/>
    <property type="match status" value="1"/>
</dbReference>
<keyword evidence="4 5" id="KW-0963">Cytoplasm</keyword>
<dbReference type="KEGG" id="cok:COCCU_08540"/>
<dbReference type="EMBL" id="CP046455">
    <property type="protein sequence ID" value="QGU07632.1"/>
    <property type="molecule type" value="Genomic_DNA"/>
</dbReference>
<feature type="domain" description="RecX third three-helical" evidence="8">
    <location>
        <begin position="145"/>
        <end position="190"/>
    </location>
</feature>
<feature type="region of interest" description="Disordered" evidence="6">
    <location>
        <begin position="154"/>
        <end position="174"/>
    </location>
</feature>
<feature type="domain" description="RecX first three-helical" evidence="9">
    <location>
        <begin position="54"/>
        <end position="91"/>
    </location>
</feature>
<dbReference type="PANTHER" id="PTHR33602">
    <property type="entry name" value="REGULATORY PROTEIN RECX FAMILY PROTEIN"/>
    <property type="match status" value="1"/>
</dbReference>
<name>A0A6B8VPX3_9CORY</name>
<evidence type="ECO:0000256" key="1">
    <source>
        <dbReference type="ARBA" id="ARBA00004496"/>
    </source>
</evidence>